<gene>
    <name evidence="2" type="ORF">KDA82_22050</name>
</gene>
<proteinExistence type="predicted"/>
<dbReference type="Pfam" id="PF12802">
    <property type="entry name" value="MarR_2"/>
    <property type="match status" value="1"/>
</dbReference>
<reference evidence="2" key="1">
    <citation type="submission" date="2021-04" db="EMBL/GenBank/DDBJ databases">
        <title>Sequencing of actinobacteria type strains.</title>
        <authorList>
            <person name="Nguyen G.-S."/>
            <person name="Wentzel A."/>
        </authorList>
    </citation>
    <scope>NUCLEOTIDE SEQUENCE</scope>
    <source>
        <strain evidence="2">DSM 42095</strain>
    </source>
</reference>
<dbReference type="InterPro" id="IPR036388">
    <property type="entry name" value="WH-like_DNA-bd_sf"/>
</dbReference>
<dbReference type="EMBL" id="JAGSMN010000506">
    <property type="protein sequence ID" value="MBR7675651.1"/>
    <property type="molecule type" value="Genomic_DNA"/>
</dbReference>
<dbReference type="PANTHER" id="PTHR33164">
    <property type="entry name" value="TRANSCRIPTIONAL REGULATOR, MARR FAMILY"/>
    <property type="match status" value="1"/>
</dbReference>
<dbReference type="Proteomes" id="UP000675554">
    <property type="component" value="Unassembled WGS sequence"/>
</dbReference>
<name>A0A8T4ITG8_9ACTN</name>
<feature type="domain" description="HTH marR-type" evidence="1">
    <location>
        <begin position="15"/>
        <end position="146"/>
    </location>
</feature>
<dbReference type="InterPro" id="IPR000835">
    <property type="entry name" value="HTH_MarR-typ"/>
</dbReference>
<accession>A0A8T4ITG8</accession>
<dbReference type="SMART" id="SM00347">
    <property type="entry name" value="HTH_MARR"/>
    <property type="match status" value="1"/>
</dbReference>
<protein>
    <submittedName>
        <fullName evidence="2">Winged helix-turn-helix transcriptional regulator</fullName>
    </submittedName>
</protein>
<dbReference type="AlphaFoldDB" id="A0A8T4ITG8"/>
<keyword evidence="3" id="KW-1185">Reference proteome</keyword>
<evidence type="ECO:0000259" key="1">
    <source>
        <dbReference type="PROSITE" id="PS50995"/>
    </source>
</evidence>
<dbReference type="InterPro" id="IPR039422">
    <property type="entry name" value="MarR/SlyA-like"/>
</dbReference>
<dbReference type="InterPro" id="IPR036390">
    <property type="entry name" value="WH_DNA-bd_sf"/>
</dbReference>
<dbReference type="Gene3D" id="1.10.10.10">
    <property type="entry name" value="Winged helix-like DNA-binding domain superfamily/Winged helix DNA-binding domain"/>
    <property type="match status" value="1"/>
</dbReference>
<evidence type="ECO:0000313" key="3">
    <source>
        <dbReference type="Proteomes" id="UP000675554"/>
    </source>
</evidence>
<evidence type="ECO:0000313" key="2">
    <source>
        <dbReference type="EMBL" id="MBR7675651.1"/>
    </source>
</evidence>
<dbReference type="PROSITE" id="PS50995">
    <property type="entry name" value="HTH_MARR_2"/>
    <property type="match status" value="1"/>
</dbReference>
<dbReference type="PANTHER" id="PTHR33164:SF95">
    <property type="entry name" value="TRANSCRIPTIONAL REGULATOR"/>
    <property type="match status" value="1"/>
</dbReference>
<comment type="caution">
    <text evidence="2">The sequence shown here is derived from an EMBL/GenBank/DDBJ whole genome shotgun (WGS) entry which is preliminary data.</text>
</comment>
<dbReference type="GO" id="GO:0006950">
    <property type="term" value="P:response to stress"/>
    <property type="evidence" value="ECO:0007669"/>
    <property type="project" value="TreeGrafter"/>
</dbReference>
<dbReference type="SUPFAM" id="SSF46785">
    <property type="entry name" value="Winged helix' DNA-binding domain"/>
    <property type="match status" value="1"/>
</dbReference>
<organism evidence="2 3">
    <name type="scientific">Streptomyces daliensis</name>
    <dbReference type="NCBI Taxonomy" id="299421"/>
    <lineage>
        <taxon>Bacteria</taxon>
        <taxon>Bacillati</taxon>
        <taxon>Actinomycetota</taxon>
        <taxon>Actinomycetes</taxon>
        <taxon>Kitasatosporales</taxon>
        <taxon>Streptomycetaceae</taxon>
        <taxon>Streptomyces</taxon>
    </lineage>
</organism>
<sequence>MVDAERAPGAPGELNRDVLARMRRITQLHTSLWQERVPELTKPQYGVVRALADAPSGLSQAAVGERVAMDKATLAQLIPRLEARGLVVRAVAPEDRRRRVLKLTPEGARTVRDLSPRVEALDEETLSPLPPSDRHTLQRLLTDLAE</sequence>
<dbReference type="GO" id="GO:0003700">
    <property type="term" value="F:DNA-binding transcription factor activity"/>
    <property type="evidence" value="ECO:0007669"/>
    <property type="project" value="InterPro"/>
</dbReference>
<dbReference type="PRINTS" id="PR00598">
    <property type="entry name" value="HTHMARR"/>
</dbReference>